<sequence>MKIKNSLKSLKTRHRENRLVRRKGRVYIINKLNPRFKAHRADACCRPCLQRRASWRMRKDRTTWVTARFPKRERPEENWNTAACSPISQN</sequence>
<dbReference type="SUPFAM" id="SSF57840">
    <property type="entry name" value="Ribosomal protein L36"/>
    <property type="match status" value="1"/>
</dbReference>
<dbReference type="EMBL" id="AGVV01000106">
    <property type="protein sequence ID" value="EHK73999.1"/>
    <property type="molecule type" value="Genomic_DNA"/>
</dbReference>
<keyword evidence="2 4" id="KW-0689">Ribosomal protein</keyword>
<dbReference type="PANTHER" id="PTHR47781:SF1">
    <property type="entry name" value="LARGE RIBOSOMAL SUBUNIT PROTEIN BL36B"/>
    <property type="match status" value="1"/>
</dbReference>
<keyword evidence="3 4" id="KW-0687">Ribonucleoprotein</keyword>
<dbReference type="HAMAP" id="MF_00251">
    <property type="entry name" value="Ribosomal_bL36"/>
    <property type="match status" value="1"/>
</dbReference>
<reference evidence="5 6" key="1">
    <citation type="journal article" date="2012" name="J. Bacteriol.">
        <title>Draft Genome Sequence of Sinorhizobium meliloti CCNWSX0020, a Nitrogen-Fixing Symbiont with Copper Tolerance Capability Isolated from Lead-Zinc Mine Tailings.</title>
        <authorList>
            <person name="Li Z."/>
            <person name="Ma Z."/>
            <person name="Hao X."/>
            <person name="Wei G."/>
        </authorList>
    </citation>
    <scope>NUCLEOTIDE SEQUENCE [LARGE SCALE GENOMIC DNA]</scope>
    <source>
        <strain evidence="5 6">CCNWSX0020</strain>
    </source>
</reference>
<dbReference type="GO" id="GO:0006412">
    <property type="term" value="P:translation"/>
    <property type="evidence" value="ECO:0007669"/>
    <property type="project" value="UniProtKB-UniRule"/>
</dbReference>
<proteinExistence type="inferred from homology"/>
<evidence type="ECO:0000313" key="5">
    <source>
        <dbReference type="EMBL" id="EHK73999.1"/>
    </source>
</evidence>
<evidence type="ECO:0000256" key="2">
    <source>
        <dbReference type="ARBA" id="ARBA00022980"/>
    </source>
</evidence>
<dbReference type="NCBIfam" id="NF002021">
    <property type="entry name" value="PRK00831.1"/>
    <property type="match status" value="1"/>
</dbReference>
<evidence type="ECO:0000256" key="4">
    <source>
        <dbReference type="HAMAP-Rule" id="MF_00251"/>
    </source>
</evidence>
<evidence type="ECO:0000313" key="6">
    <source>
        <dbReference type="Proteomes" id="UP000004038"/>
    </source>
</evidence>
<dbReference type="InterPro" id="IPR047621">
    <property type="entry name" value="Ribosomal_L36_bact"/>
</dbReference>
<dbReference type="InterPro" id="IPR035977">
    <property type="entry name" value="Ribosomal_bL36_sp"/>
</dbReference>
<dbReference type="Pfam" id="PF00444">
    <property type="entry name" value="Ribosomal_L36"/>
    <property type="match status" value="1"/>
</dbReference>
<dbReference type="InterPro" id="IPR000473">
    <property type="entry name" value="Ribosomal_bL36"/>
</dbReference>
<accession>H0G9N7</accession>
<evidence type="ECO:0000256" key="1">
    <source>
        <dbReference type="ARBA" id="ARBA00007645"/>
    </source>
</evidence>
<organism evidence="5 6">
    <name type="scientific">Sinorhizobium meliloti CCNWSX0020</name>
    <dbReference type="NCBI Taxonomy" id="1107881"/>
    <lineage>
        <taxon>Bacteria</taxon>
        <taxon>Pseudomonadati</taxon>
        <taxon>Pseudomonadota</taxon>
        <taxon>Alphaproteobacteria</taxon>
        <taxon>Hyphomicrobiales</taxon>
        <taxon>Rhizobiaceae</taxon>
        <taxon>Sinorhizobium/Ensifer group</taxon>
        <taxon>Sinorhizobium</taxon>
    </lineage>
</organism>
<dbReference type="GO" id="GO:0005840">
    <property type="term" value="C:ribosome"/>
    <property type="evidence" value="ECO:0007669"/>
    <property type="project" value="UniProtKB-KW"/>
</dbReference>
<comment type="similarity">
    <text evidence="1 4">Belongs to the bacterial ribosomal protein bL36 family.</text>
</comment>
<protein>
    <recommendedName>
        <fullName evidence="4">Large ribosomal subunit protein bL36</fullName>
    </recommendedName>
</protein>
<evidence type="ECO:0000256" key="3">
    <source>
        <dbReference type="ARBA" id="ARBA00023274"/>
    </source>
</evidence>
<dbReference type="Proteomes" id="UP000004038">
    <property type="component" value="Unassembled WGS sequence"/>
</dbReference>
<name>H0G9N7_RHIML</name>
<dbReference type="PATRIC" id="fig|1107881.3.peg.6310"/>
<dbReference type="GO" id="GO:1990904">
    <property type="term" value="C:ribonucleoprotein complex"/>
    <property type="evidence" value="ECO:0007669"/>
    <property type="project" value="UniProtKB-KW"/>
</dbReference>
<dbReference type="GO" id="GO:0003735">
    <property type="term" value="F:structural constituent of ribosome"/>
    <property type="evidence" value="ECO:0007669"/>
    <property type="project" value="InterPro"/>
</dbReference>
<dbReference type="PANTHER" id="PTHR47781">
    <property type="entry name" value="50S RIBOSOMAL PROTEIN L36 2"/>
    <property type="match status" value="1"/>
</dbReference>
<gene>
    <name evidence="4 5" type="primary">rpmJ</name>
    <name evidence="5" type="ORF">SM0020_31222</name>
</gene>
<dbReference type="AlphaFoldDB" id="H0G9N7"/>